<feature type="coiled-coil region" evidence="1">
    <location>
        <begin position="1449"/>
        <end position="1514"/>
    </location>
</feature>
<protein>
    <submittedName>
        <fullName evidence="4">Leucine-rich repeat-containing protein DDB_G0290503</fullName>
    </submittedName>
</protein>
<feature type="coiled-coil region" evidence="1">
    <location>
        <begin position="407"/>
        <end position="522"/>
    </location>
</feature>
<organism evidence="3 4">
    <name type="scientific">Limulus polyphemus</name>
    <name type="common">Atlantic horseshoe crab</name>
    <dbReference type="NCBI Taxonomy" id="6850"/>
    <lineage>
        <taxon>Eukaryota</taxon>
        <taxon>Metazoa</taxon>
        <taxon>Ecdysozoa</taxon>
        <taxon>Arthropoda</taxon>
        <taxon>Chelicerata</taxon>
        <taxon>Merostomata</taxon>
        <taxon>Xiphosura</taxon>
        <taxon>Limulidae</taxon>
        <taxon>Limulus</taxon>
    </lineage>
</organism>
<name>A0ABM1BYW8_LIMPO</name>
<evidence type="ECO:0000256" key="2">
    <source>
        <dbReference type="SAM" id="MobiDB-lite"/>
    </source>
</evidence>
<feature type="non-terminal residue" evidence="4">
    <location>
        <position position="1531"/>
    </location>
</feature>
<evidence type="ECO:0000313" key="3">
    <source>
        <dbReference type="Proteomes" id="UP000694941"/>
    </source>
</evidence>
<evidence type="ECO:0000256" key="1">
    <source>
        <dbReference type="SAM" id="Coils"/>
    </source>
</evidence>
<feature type="coiled-coil region" evidence="1">
    <location>
        <begin position="43"/>
        <end position="114"/>
    </location>
</feature>
<accession>A0ABM1BYW8</accession>
<feature type="coiled-coil region" evidence="1">
    <location>
        <begin position="1166"/>
        <end position="1384"/>
    </location>
</feature>
<dbReference type="GeneID" id="106475146"/>
<dbReference type="RefSeq" id="XP_013791296.2">
    <property type="nucleotide sequence ID" value="XM_013935842.2"/>
</dbReference>
<feature type="coiled-coil region" evidence="1">
    <location>
        <begin position="869"/>
        <end position="932"/>
    </location>
</feature>
<gene>
    <name evidence="4" type="primary">LOC106475146</name>
</gene>
<evidence type="ECO:0000313" key="4">
    <source>
        <dbReference type="RefSeq" id="XP_013791296.2"/>
    </source>
</evidence>
<feature type="region of interest" description="Disordered" evidence="2">
    <location>
        <begin position="199"/>
        <end position="219"/>
    </location>
</feature>
<feature type="coiled-coil region" evidence="1">
    <location>
        <begin position="961"/>
        <end position="1141"/>
    </location>
</feature>
<reference evidence="4" key="1">
    <citation type="submission" date="2025-08" db="UniProtKB">
        <authorList>
            <consortium name="RefSeq"/>
        </authorList>
    </citation>
    <scope>IDENTIFICATION</scope>
    <source>
        <tissue evidence="4">Muscle</tissue>
    </source>
</reference>
<feature type="coiled-coil region" evidence="1">
    <location>
        <begin position="551"/>
        <end position="585"/>
    </location>
</feature>
<dbReference type="Proteomes" id="UP000694941">
    <property type="component" value="Unplaced"/>
</dbReference>
<proteinExistence type="predicted"/>
<feature type="region of interest" description="Disordered" evidence="2">
    <location>
        <begin position="317"/>
        <end position="371"/>
    </location>
</feature>
<sequence length="1531" mass="178937">MEIKAETFNELSEKLKNVYYKGMFSSDERSVLAQTIGFLETCHTHMKETVAALEEKINDLEGEKKQLFTIRPPEDLIEDYERCKIQLEETQKILTSTQEELEEVQKREATLNQMEEMNQQCVGHLRNAFKDLQSQLAIATRGQDAQAALLKEHIEHINSLKTQLENTEEESKKHHEKVQHLMKENNSLKEALEKLEAVSETDGQKSNLSALPERQDLASPEIQNERLQEKLRDVCKSCDHLRQVLNDYERINNDLSGRLTTVEKSEQELVEKNLRLYIDYVSAREDIEKLLLQLDHRPSLSGTSVNTNKDVDRLHEVFPDEPDSMGTATSEDEGLGDDSRRGDSTGPSSLTDLHESEEDLLSKSSDLDFGENRVLEHSKPQEFEQMRSRFQQMDSLQQKEKQLSDCLKHSETLVMELQEKLKVKEAQICKLLSENCTTHQSKSEEIKKWQLEMEKQQAKFEDQQKHLVAIQTEKKELQEQLLELEESENDARCGEQKLQEQLKNLLEKQKRLEEKLSDRNRDSEVARKQLMVAEATENELRSQITYMETLVQKYEVHIQDLESSETELQKKVFRLEQMLHQATEENLRIQPTTLKQHSEYSKNTDSSEILDTVNSQRYTPSEICSVEVQVDINRVNCAKSMSDQSTQTEYGSCSHELGKNPLYTLESVFSHPSLCASSEVLSEKQKALLVRLRALEAEDSVLREQLHQMDGLNLVLWQKLYDLGNDVGACKRENVSWEMSFQKGSEEKHYKATARLDDLLTTKNVGSFDKEMQSSLPVQLEVTTSSKLEHRHEHILSRLLSLEGNEQKLKERLWELEKINHEFEKELEIREKLYKEKDKQQQKWMQEEKILKETIQTLNGEKTLLFQKASLLDLEKKNLEKEVENIQKTLQTLKLEHAKELEDLEHRHSQEVANLRTKIKDLEKTIEEITKQISQCPEKEEIVKNESIKKIRDVEVCASSLEDLQTEQDDQKDLDEQVEQNKKQLEALKETHKSEIKLLKSQHLVKESTLEEEIKELRLQELNLNEEIASLREKQSKLEKDLEAKQNELELCNQQYKNSTKLLEEENHLVEAELKWKLKEMEESTTITVTALKEEKQKLELNLQTDLEDLHSKEKTYKFRISELEKQVLELKSEIGKLTEDVSSVTTSEIDINEEGGKLVYVSEREKLLQQRLEEMEKKEAAYRETLESADKIVASLERGYKEKIDELERSERNLKLRVSHLEDIESRLRNALKYEQRGTDVRRSSDLLEELMEAEARESELKDKVCELENTERNLLLKIKGIAKSQEALKDELKEKDDMTQNLENLRQERENLKKELARIHRSENALKETLEEADIILLQRETELNQKIIELEEEKKELEDTVIQLRKDVKQLKDRIEQDINKQITLSCEPFPLLDSESEEPPVRNEETFYTCGRQDWKIREQECVEADLRLEITRLRQCLSASNSHLADLDSVRRNQEDVIATLEQDKTLLQEELIQLRVGAERSQGLCDIITQLEEEKKQLLQRIEKIDIEEQWRESLIKVNAQLQEQ</sequence>
<keyword evidence="3" id="KW-1185">Reference proteome</keyword>
<keyword evidence="1" id="KW-0175">Coiled coil</keyword>